<keyword evidence="2" id="KW-1185">Reference proteome</keyword>
<accession>A0A6J8DEV4</accession>
<dbReference type="OrthoDB" id="10065669at2759"/>
<gene>
    <name evidence="1" type="ORF">MCOR_40705</name>
</gene>
<proteinExistence type="predicted"/>
<evidence type="ECO:0000313" key="1">
    <source>
        <dbReference type="EMBL" id="CAC5407203.1"/>
    </source>
</evidence>
<protein>
    <submittedName>
        <fullName evidence="1">Uncharacterized protein</fullName>
    </submittedName>
</protein>
<dbReference type="PANTHER" id="PTHR46601:SF1">
    <property type="entry name" value="ADF-H DOMAIN-CONTAINING PROTEIN"/>
    <property type="match status" value="1"/>
</dbReference>
<dbReference type="Proteomes" id="UP000507470">
    <property type="component" value="Unassembled WGS sequence"/>
</dbReference>
<sequence>MELKLKALNNKVIANKIPSKQSIKTVANKYEANKFTMCEVSKGEDPKLQCIQRKCQTCGVKQLENHFHELGVIANTDETVNWYQWETKKITEPKVSTRKVLASKSTYVKDLLQNLTEDMTEFSMHLFLANWQYRQFSNLKEKLPENVIVCIMDFAENFSTRYQDECQSAHWCYDQITIHPIVCYYSDALGKNSYTRSYHCFKNCVNFLRTKNLSLKQCIQFTNGCSSQYKSKVPFFDISSYAEELDGIKVQRHFFGSGHGKGPADGCSGVVKSAITRGIIAGNVLSCAEDIFSFLTSDLTKDGDTFKRTFLLIDKKDVPRSRPLRSEAVTVPGTRQFNCVKAVAQGLIKTRRVSCTCVVSLDIEQGTCINNTYADEWVEHTLTNDLRKLNQKSKSKKEKIVETHKEPQIEETHEEWQIIDTHQEPARNIEPIIGISVDNNMRKTVFQYIYDDFQNASSFEELQLICTRHTDLIDEIPFLGSSCHSVISTAKTVDKLSLDIWPQDELQKHKVKYPVCVKGDGNCLPPCR</sequence>
<name>A0A6J8DEV4_MYTCO</name>
<dbReference type="AlphaFoldDB" id="A0A6J8DEV4"/>
<dbReference type="EMBL" id="CACVKT020007376">
    <property type="protein sequence ID" value="CAC5407203.1"/>
    <property type="molecule type" value="Genomic_DNA"/>
</dbReference>
<organism evidence="1 2">
    <name type="scientific">Mytilus coruscus</name>
    <name type="common">Sea mussel</name>
    <dbReference type="NCBI Taxonomy" id="42192"/>
    <lineage>
        <taxon>Eukaryota</taxon>
        <taxon>Metazoa</taxon>
        <taxon>Spiralia</taxon>
        <taxon>Lophotrochozoa</taxon>
        <taxon>Mollusca</taxon>
        <taxon>Bivalvia</taxon>
        <taxon>Autobranchia</taxon>
        <taxon>Pteriomorphia</taxon>
        <taxon>Mytilida</taxon>
        <taxon>Mytiloidea</taxon>
        <taxon>Mytilidae</taxon>
        <taxon>Mytilinae</taxon>
        <taxon>Mytilus</taxon>
    </lineage>
</organism>
<reference evidence="1 2" key="1">
    <citation type="submission" date="2020-06" db="EMBL/GenBank/DDBJ databases">
        <authorList>
            <person name="Li R."/>
            <person name="Bekaert M."/>
        </authorList>
    </citation>
    <scope>NUCLEOTIDE SEQUENCE [LARGE SCALE GENOMIC DNA]</scope>
    <source>
        <strain evidence="2">wild</strain>
    </source>
</reference>
<dbReference type="PANTHER" id="PTHR46601">
    <property type="entry name" value="ULP_PROTEASE DOMAIN-CONTAINING PROTEIN"/>
    <property type="match status" value="1"/>
</dbReference>
<evidence type="ECO:0000313" key="2">
    <source>
        <dbReference type="Proteomes" id="UP000507470"/>
    </source>
</evidence>